<feature type="transmembrane region" description="Helical" evidence="1">
    <location>
        <begin position="21"/>
        <end position="40"/>
    </location>
</feature>
<sequence>MMKEYVSSEWIKHKRTFAIKLVILAPVITLLMNVFAPMWYQQNSFNWWYVLLFPGFLTLLCTMCEQRDGGKLKYRSLIPLPIKLKNAWIAKAIVILILDIIANFIFLGLNMLGGIAVYFIYEIPISISLFQAAAGIFCIIVASMWEIPICLWLSKKIGAFATVVINAGIGSALGVIFANTKYWIFCPYSWMPRLMVPTIGILPNGVPVSEEAGNLPVSLVMVILALLLSVILFSALIRLGAKGFSRQEVR</sequence>
<feature type="transmembrane region" description="Helical" evidence="1">
    <location>
        <begin position="157"/>
        <end position="178"/>
    </location>
</feature>
<dbReference type="NCBIfam" id="TIGR03732">
    <property type="entry name" value="lanti_perm_MutE"/>
    <property type="match status" value="1"/>
</dbReference>
<feature type="transmembrane region" description="Helical" evidence="1">
    <location>
        <begin position="217"/>
        <end position="241"/>
    </location>
</feature>
<feature type="transmembrane region" description="Helical" evidence="1">
    <location>
        <begin position="46"/>
        <end position="64"/>
    </location>
</feature>
<accession>A0AA92L7L8</accession>
<feature type="transmembrane region" description="Helical" evidence="1">
    <location>
        <begin position="93"/>
        <end position="121"/>
    </location>
</feature>
<keyword evidence="1" id="KW-0472">Membrane</keyword>
<reference evidence="2 3" key="1">
    <citation type="submission" date="2020-11" db="EMBL/GenBank/DDBJ databases">
        <title>Closed and high quality bacterial genomes of the OMM12 community.</title>
        <authorList>
            <person name="Marbouty M."/>
            <person name="Lamy-Besnier Q."/>
            <person name="Debarbieux L."/>
            <person name="Koszul R."/>
        </authorList>
    </citation>
    <scope>NUCLEOTIDE SEQUENCE [LARGE SCALE GENOMIC DNA]</scope>
    <source>
        <strain evidence="2 3">KB18</strain>
    </source>
</reference>
<evidence type="ECO:0000256" key="1">
    <source>
        <dbReference type="SAM" id="Phobius"/>
    </source>
</evidence>
<dbReference type="CDD" id="cd21807">
    <property type="entry name" value="ABC-2_lan_permease_MutE_EpiE-like"/>
    <property type="match status" value="1"/>
</dbReference>
<organism evidence="2 3">
    <name type="scientific">Acutalibacter muris</name>
    <dbReference type="NCBI Taxonomy" id="1796620"/>
    <lineage>
        <taxon>Bacteria</taxon>
        <taxon>Bacillati</taxon>
        <taxon>Bacillota</taxon>
        <taxon>Clostridia</taxon>
        <taxon>Eubacteriales</taxon>
        <taxon>Acutalibacteraceae</taxon>
        <taxon>Acutalibacter</taxon>
    </lineage>
</organism>
<keyword evidence="1" id="KW-0812">Transmembrane</keyword>
<evidence type="ECO:0000313" key="2">
    <source>
        <dbReference type="EMBL" id="QQR31060.1"/>
    </source>
</evidence>
<dbReference type="Proteomes" id="UP000596035">
    <property type="component" value="Chromosome"/>
</dbReference>
<dbReference type="Pfam" id="PF12730">
    <property type="entry name" value="ABC2_membrane_4"/>
    <property type="match status" value="1"/>
</dbReference>
<dbReference type="AlphaFoldDB" id="A0AA92L7L8"/>
<name>A0AA92L7L8_9FIRM</name>
<keyword evidence="1" id="KW-1133">Transmembrane helix</keyword>
<dbReference type="EMBL" id="CP065321">
    <property type="protein sequence ID" value="QQR31060.1"/>
    <property type="molecule type" value="Genomic_DNA"/>
</dbReference>
<evidence type="ECO:0000313" key="3">
    <source>
        <dbReference type="Proteomes" id="UP000596035"/>
    </source>
</evidence>
<proteinExistence type="predicted"/>
<feature type="transmembrane region" description="Helical" evidence="1">
    <location>
        <begin position="127"/>
        <end position="145"/>
    </location>
</feature>
<protein>
    <submittedName>
        <fullName evidence="2">Lantibiotic immunity ABC transporter MutE/EpiE family permease subunit</fullName>
    </submittedName>
</protein>
<dbReference type="InterPro" id="IPR021205">
    <property type="entry name" value="Lanti_perm_SpaE/MutE/EpiE-like"/>
</dbReference>
<gene>
    <name evidence="2" type="ORF">I5Q82_05085</name>
</gene>